<dbReference type="CDD" id="cd00093">
    <property type="entry name" value="HTH_XRE"/>
    <property type="match status" value="1"/>
</dbReference>
<dbReference type="Pfam" id="PF01381">
    <property type="entry name" value="HTH_3"/>
    <property type="match status" value="1"/>
</dbReference>
<evidence type="ECO:0000256" key="1">
    <source>
        <dbReference type="ARBA" id="ARBA00023125"/>
    </source>
</evidence>
<sequence>MYNLIFFTNILRLLEERGMTKQELSQKAGVSISFLSDLTNGKANPSLRVMESIANALDVALPVLLETTDLDEHSLMLMANGKPVKSLPPGYVRVSVILSEQQAFRVRMWSDQARQKLGQEAKAMLEKMQEKKDS</sequence>
<dbReference type="PANTHER" id="PTHR46797:SF1">
    <property type="entry name" value="METHYLPHOSPHONATE SYNTHASE"/>
    <property type="match status" value="1"/>
</dbReference>
<dbReference type="InterPro" id="IPR001387">
    <property type="entry name" value="Cro/C1-type_HTH"/>
</dbReference>
<dbReference type="SUPFAM" id="SSF47413">
    <property type="entry name" value="lambda repressor-like DNA-binding domains"/>
    <property type="match status" value="1"/>
</dbReference>
<dbReference type="RefSeq" id="WP_048207662.1">
    <property type="nucleotide sequence ID" value="NZ_CP035195.1"/>
</dbReference>
<keyword evidence="3" id="KW-0614">Plasmid</keyword>
<protein>
    <submittedName>
        <fullName evidence="3">Conjugal transfer protein TrbA</fullName>
    </submittedName>
</protein>
<keyword evidence="1" id="KW-0238">DNA-binding</keyword>
<dbReference type="AlphaFoldDB" id="A0A1I9ZI51"/>
<dbReference type="InterPro" id="IPR010982">
    <property type="entry name" value="Lambda_DNA-bd_dom_sf"/>
</dbReference>
<dbReference type="SMART" id="SM00530">
    <property type="entry name" value="HTH_XRE"/>
    <property type="match status" value="1"/>
</dbReference>
<dbReference type="GO" id="GO:0003677">
    <property type="term" value="F:DNA binding"/>
    <property type="evidence" value="ECO:0007669"/>
    <property type="project" value="UniProtKB-KW"/>
</dbReference>
<dbReference type="GO" id="GO:0005829">
    <property type="term" value="C:cytosol"/>
    <property type="evidence" value="ECO:0007669"/>
    <property type="project" value="TreeGrafter"/>
</dbReference>
<name>A0A1I9ZI51_KLEPN</name>
<dbReference type="PROSITE" id="PS50943">
    <property type="entry name" value="HTH_CROC1"/>
    <property type="match status" value="1"/>
</dbReference>
<gene>
    <name evidence="3" type="primary">trbA</name>
</gene>
<organism evidence="3">
    <name type="scientific">Klebsiella pneumoniae</name>
    <dbReference type="NCBI Taxonomy" id="573"/>
    <lineage>
        <taxon>Bacteria</taxon>
        <taxon>Pseudomonadati</taxon>
        <taxon>Pseudomonadota</taxon>
        <taxon>Gammaproteobacteria</taxon>
        <taxon>Enterobacterales</taxon>
        <taxon>Enterobacteriaceae</taxon>
        <taxon>Klebsiella/Raoultella group</taxon>
        <taxon>Klebsiella</taxon>
        <taxon>Klebsiella pneumoniae complex</taxon>
    </lineage>
</organism>
<dbReference type="PANTHER" id="PTHR46797">
    <property type="entry name" value="HTH-TYPE TRANSCRIPTIONAL REGULATOR"/>
    <property type="match status" value="1"/>
</dbReference>
<dbReference type="InterPro" id="IPR050807">
    <property type="entry name" value="TransReg_Diox_bact_type"/>
</dbReference>
<dbReference type="EMBL" id="KX377410">
    <property type="protein sequence ID" value="APB02233.1"/>
    <property type="molecule type" value="Genomic_DNA"/>
</dbReference>
<dbReference type="NCBIfam" id="NF010465">
    <property type="entry name" value="PRK13890.1"/>
    <property type="match status" value="1"/>
</dbReference>
<reference evidence="3" key="1">
    <citation type="submission" date="2016-06" db="EMBL/GenBank/DDBJ databases">
        <title>An IncP plasmid carrying the colistin resistance gene mcr-1 in Klebsiella pneumoniae from hospital sewage.</title>
        <authorList>
            <person name="Zhao F."/>
            <person name="Feng Y."/>
            <person name="Zong Z."/>
        </authorList>
    </citation>
    <scope>NUCLEOTIDE SEQUENCE</scope>
    <source>
        <strain evidence="3">WCHKP1511</strain>
        <plasmid evidence="3">pMCR_1511</plasmid>
    </source>
</reference>
<evidence type="ECO:0000313" key="3">
    <source>
        <dbReference type="EMBL" id="APB02233.1"/>
    </source>
</evidence>
<geneLocation type="plasmid" evidence="3">
    <name>pMCR_1511</name>
</geneLocation>
<evidence type="ECO:0000259" key="2">
    <source>
        <dbReference type="PROSITE" id="PS50943"/>
    </source>
</evidence>
<dbReference type="GO" id="GO:0003700">
    <property type="term" value="F:DNA-binding transcription factor activity"/>
    <property type="evidence" value="ECO:0007669"/>
    <property type="project" value="TreeGrafter"/>
</dbReference>
<dbReference type="Gene3D" id="1.10.260.40">
    <property type="entry name" value="lambda repressor-like DNA-binding domains"/>
    <property type="match status" value="1"/>
</dbReference>
<accession>A0A1I9ZI51</accession>
<feature type="domain" description="HTH cro/C1-type" evidence="2">
    <location>
        <begin position="10"/>
        <end position="64"/>
    </location>
</feature>
<proteinExistence type="predicted"/>